<dbReference type="EMBL" id="OB660113">
    <property type="protein sequence ID" value="CAD7222859.1"/>
    <property type="molecule type" value="Genomic_DNA"/>
</dbReference>
<comment type="subcellular location">
    <subcellularLocation>
        <location evidence="1">Membrane</location>
        <topology evidence="1">Multi-pass membrane protein</topology>
    </subcellularLocation>
</comment>
<keyword evidence="5 7" id="KW-0472">Membrane</keyword>
<dbReference type="PANTHER" id="PTHR23302">
    <property type="entry name" value="TRANSMEMBRANE CHANNEL-RELATED"/>
    <property type="match status" value="1"/>
</dbReference>
<dbReference type="InterPro" id="IPR012496">
    <property type="entry name" value="TMC_dom"/>
</dbReference>
<evidence type="ECO:0000256" key="3">
    <source>
        <dbReference type="ARBA" id="ARBA00022692"/>
    </source>
</evidence>
<keyword evidence="3 7" id="KW-0812">Transmembrane</keyword>
<dbReference type="InterPro" id="IPR038900">
    <property type="entry name" value="TMC"/>
</dbReference>
<feature type="transmembrane region" description="Helical" evidence="7">
    <location>
        <begin position="151"/>
        <end position="172"/>
    </location>
</feature>
<keyword evidence="4 7" id="KW-1133">Transmembrane helix</keyword>
<feature type="region of interest" description="Disordered" evidence="6">
    <location>
        <begin position="723"/>
        <end position="747"/>
    </location>
</feature>
<feature type="compositionally biased region" description="Polar residues" evidence="6">
    <location>
        <begin position="725"/>
        <end position="747"/>
    </location>
</feature>
<organism evidence="8">
    <name type="scientific">Cyprideis torosa</name>
    <dbReference type="NCBI Taxonomy" id="163714"/>
    <lineage>
        <taxon>Eukaryota</taxon>
        <taxon>Metazoa</taxon>
        <taxon>Ecdysozoa</taxon>
        <taxon>Arthropoda</taxon>
        <taxon>Crustacea</taxon>
        <taxon>Oligostraca</taxon>
        <taxon>Ostracoda</taxon>
        <taxon>Podocopa</taxon>
        <taxon>Podocopida</taxon>
        <taxon>Cytherocopina</taxon>
        <taxon>Cytheroidea</taxon>
        <taxon>Cytherideidae</taxon>
        <taxon>Cyprideis</taxon>
    </lineage>
</organism>
<feature type="transmembrane region" description="Helical" evidence="7">
    <location>
        <begin position="555"/>
        <end position="580"/>
    </location>
</feature>
<evidence type="ECO:0000256" key="6">
    <source>
        <dbReference type="SAM" id="MobiDB-lite"/>
    </source>
</evidence>
<gene>
    <name evidence="8" type="ORF">CTOB1V02_LOCUS856</name>
</gene>
<feature type="transmembrane region" description="Helical" evidence="7">
    <location>
        <begin position="409"/>
        <end position="432"/>
    </location>
</feature>
<accession>A0A7R8ZIQ3</accession>
<feature type="transmembrane region" description="Helical" evidence="7">
    <location>
        <begin position="662"/>
        <end position="684"/>
    </location>
</feature>
<evidence type="ECO:0000256" key="4">
    <source>
        <dbReference type="ARBA" id="ARBA00022989"/>
    </source>
</evidence>
<name>A0A7R8ZIQ3_9CRUS</name>
<dbReference type="OrthoDB" id="1936208at2759"/>
<feature type="transmembrane region" description="Helical" evidence="7">
    <location>
        <begin position="270"/>
        <end position="288"/>
    </location>
</feature>
<evidence type="ECO:0000256" key="5">
    <source>
        <dbReference type="ARBA" id="ARBA00023136"/>
    </source>
</evidence>
<evidence type="ECO:0000313" key="8">
    <source>
        <dbReference type="EMBL" id="CAD7222859.1"/>
    </source>
</evidence>
<dbReference type="Pfam" id="PF07810">
    <property type="entry name" value="TMC"/>
    <property type="match status" value="1"/>
</dbReference>
<dbReference type="GO" id="GO:0008381">
    <property type="term" value="F:mechanosensitive monoatomic ion channel activity"/>
    <property type="evidence" value="ECO:0007669"/>
    <property type="project" value="TreeGrafter"/>
</dbReference>
<protein>
    <submittedName>
        <fullName evidence="8">Uncharacterized protein</fullName>
    </submittedName>
</protein>
<dbReference type="PANTHER" id="PTHR23302:SF24">
    <property type="entry name" value="TMC DOMAIN-CONTAINING PROTEIN"/>
    <property type="match status" value="1"/>
</dbReference>
<evidence type="ECO:0000256" key="2">
    <source>
        <dbReference type="ARBA" id="ARBA00006510"/>
    </source>
</evidence>
<dbReference type="GO" id="GO:0005886">
    <property type="term" value="C:plasma membrane"/>
    <property type="evidence" value="ECO:0007669"/>
    <property type="project" value="InterPro"/>
</dbReference>
<evidence type="ECO:0000256" key="1">
    <source>
        <dbReference type="ARBA" id="ARBA00004141"/>
    </source>
</evidence>
<feature type="region of interest" description="Disordered" evidence="6">
    <location>
        <begin position="1"/>
        <end position="59"/>
    </location>
</feature>
<evidence type="ECO:0000256" key="7">
    <source>
        <dbReference type="SAM" id="Phobius"/>
    </source>
</evidence>
<feature type="transmembrane region" description="Helical" evidence="7">
    <location>
        <begin position="444"/>
        <end position="464"/>
    </location>
</feature>
<feature type="transmembrane region" description="Helical" evidence="7">
    <location>
        <begin position="601"/>
        <end position="622"/>
    </location>
</feature>
<dbReference type="AlphaFoldDB" id="A0A7R8ZIQ3"/>
<sequence>MPSSKERPRTSRQTSAWEEAGGEFYQEGFQSDSPLDGGRRSDVEALLPSRQPQNNDTTDETKVMEELEAVKGTPEPMNKRRIERNRIRSQTKHKTSALAHFTLEQRKLRARVVSQWKQFFHFFVPFRSSMRQIEAFFGTGMVSYFIFLRRLLYLNLAISLLLFLFIVLPHLVLEETSTKSTVGGGESTAGPLPRVEADRSCNGTNVTVEFCSECYDNLVQNSQENNSVLDKIQAGFLGTNAFELTPLFYGYYQRDPLSFPNLRWRYNVPLAYLLVTLVHIFISFVSIVRDAAKGFQDSLMTHKGNFNKYCSLFFAGWDFCIRKASAASIKKRAIYHEVKGLITSERLKEERRNRTTAKKFRLYSLRFVSNLISLCLLAAAGFAILKAASFSLSKSDTVEEGFKQLLYEYLPSIVIILLNLFVPYLFMFLLTFEDYSPLFEDKMTLLRMLLLRLASLGTLMWSFYDMVQCDAPVTNCAGDGEECKAPVCWETYVGQQIYRLTILDFLVALVTTICLPIPRKLLGRCFASNEKIRGIVVATFNLPKELLDLIYVQSLSWFGAFFSPVVPLLTLVKLFLLFYVKKFYLSHLCLPPSKVHQASRTNAFFMVILLVSFCVVTVPVGFVVSDIRPSLACGPFRGLDFMWQEVLKTIEKWPGLLKIAEFMNTSAFFIPLIIALCIALYYYYAVGRANKALVATLRRQLVVEGKDKQFLLGQLRTYNGARDASTASAQESTVSPRSRITTGVRSN</sequence>
<feature type="transmembrane region" description="Helical" evidence="7">
    <location>
        <begin position="367"/>
        <end position="389"/>
    </location>
</feature>
<proteinExistence type="inferred from homology"/>
<comment type="similarity">
    <text evidence="2">Belongs to the TMC family.</text>
</comment>
<reference evidence="8" key="1">
    <citation type="submission" date="2020-11" db="EMBL/GenBank/DDBJ databases">
        <authorList>
            <person name="Tran Van P."/>
        </authorList>
    </citation>
    <scope>NUCLEOTIDE SEQUENCE</scope>
</reference>